<keyword evidence="4" id="KW-0460">Magnesium</keyword>
<dbReference type="AlphaFoldDB" id="A0A563VQT3"/>
<gene>
    <name evidence="5" type="primary">hdpA</name>
    <name evidence="5" type="ORF">H1P_2200006</name>
</gene>
<feature type="binding site" evidence="4">
    <location>
        <position position="22"/>
    </location>
    <ligand>
        <name>Mg(2+)</name>
        <dbReference type="ChEBI" id="CHEBI:18420"/>
    </ligand>
</feature>
<name>A0A563VQT3_9CYAN</name>
<dbReference type="SFLD" id="SFLDG01139">
    <property type="entry name" value="C2.A:_Pyridoxal_Phosphate_Phos"/>
    <property type="match status" value="1"/>
</dbReference>
<dbReference type="SFLD" id="SFLDS00003">
    <property type="entry name" value="Haloacid_Dehalogenase"/>
    <property type="match status" value="1"/>
</dbReference>
<dbReference type="NCBIfam" id="TIGR01460">
    <property type="entry name" value="HAD-SF-IIA"/>
    <property type="match status" value="1"/>
</dbReference>
<dbReference type="RefSeq" id="WP_144872046.1">
    <property type="nucleotide sequence ID" value="NZ_LR213966.1"/>
</dbReference>
<dbReference type="GO" id="GO:0005737">
    <property type="term" value="C:cytoplasm"/>
    <property type="evidence" value="ECO:0007669"/>
    <property type="project" value="TreeGrafter"/>
</dbReference>
<evidence type="ECO:0000256" key="2">
    <source>
        <dbReference type="PIRSR" id="PIRSR000915-1"/>
    </source>
</evidence>
<keyword evidence="5" id="KW-0378">Hydrolase</keyword>
<evidence type="ECO:0000313" key="5">
    <source>
        <dbReference type="EMBL" id="VEP13826.1"/>
    </source>
</evidence>
<dbReference type="PANTHER" id="PTHR19288">
    <property type="entry name" value="4-NITROPHENYLPHOSPHATASE-RELATED"/>
    <property type="match status" value="1"/>
</dbReference>
<feature type="binding site" evidence="3">
    <location>
        <position position="193"/>
    </location>
    <ligand>
        <name>substrate</name>
    </ligand>
</feature>
<dbReference type="InterPro" id="IPR023214">
    <property type="entry name" value="HAD_sf"/>
</dbReference>
<dbReference type="EMBL" id="CAACVJ010000136">
    <property type="protein sequence ID" value="VEP13826.1"/>
    <property type="molecule type" value="Genomic_DNA"/>
</dbReference>
<comment type="cofactor">
    <cofactor evidence="4">
        <name>Mg(2+)</name>
        <dbReference type="ChEBI" id="CHEBI:18420"/>
    </cofactor>
    <text evidence="4">Divalent metal ions. Mg(2+) is the most effective.</text>
</comment>
<evidence type="ECO:0000256" key="1">
    <source>
        <dbReference type="PIRNR" id="PIRNR000915"/>
    </source>
</evidence>
<dbReference type="Gene3D" id="3.40.50.1000">
    <property type="entry name" value="HAD superfamily/HAD-like"/>
    <property type="match status" value="2"/>
</dbReference>
<dbReference type="SUPFAM" id="SSF56784">
    <property type="entry name" value="HAD-like"/>
    <property type="match status" value="1"/>
</dbReference>
<keyword evidence="4" id="KW-0479">Metal-binding</keyword>
<feature type="binding site" evidence="4">
    <location>
        <position position="218"/>
    </location>
    <ligand>
        <name>Mg(2+)</name>
        <dbReference type="ChEBI" id="CHEBI:18420"/>
    </ligand>
</feature>
<keyword evidence="6" id="KW-1185">Reference proteome</keyword>
<dbReference type="GO" id="GO:0046872">
    <property type="term" value="F:metal ion binding"/>
    <property type="evidence" value="ECO:0007669"/>
    <property type="project" value="UniProtKB-KW"/>
</dbReference>
<evidence type="ECO:0000256" key="4">
    <source>
        <dbReference type="PIRSR" id="PIRSR000915-3"/>
    </source>
</evidence>
<feature type="active site" description="Proton donor" evidence="2">
    <location>
        <position position="24"/>
    </location>
</feature>
<proteinExistence type="inferred from homology"/>
<dbReference type="CDD" id="cd07530">
    <property type="entry name" value="HAD_Pase_UmpH-like"/>
    <property type="match status" value="1"/>
</dbReference>
<dbReference type="InterPro" id="IPR006357">
    <property type="entry name" value="HAD-SF_hydro_IIA"/>
</dbReference>
<organism evidence="5 6">
    <name type="scientific">Hyella patelloides LEGE 07179</name>
    <dbReference type="NCBI Taxonomy" id="945734"/>
    <lineage>
        <taxon>Bacteria</taxon>
        <taxon>Bacillati</taxon>
        <taxon>Cyanobacteriota</taxon>
        <taxon>Cyanophyceae</taxon>
        <taxon>Pleurocapsales</taxon>
        <taxon>Hyellaceae</taxon>
        <taxon>Hyella</taxon>
    </lineage>
</organism>
<sequence length="266" mass="28954">MSLLLEKQDLEQLHSKKAFICDMDGVIYHGNKLLPGVLEFANWLKAENKKFLFLTNSSERSPRELREKLQRLGIEVAVDNFYTSALATAAFLAQQTPGGSAFVIGEAGLTNAIYEAGFSMNDTSPDYVVMGETRSYSYEKLERATFLVLNGAKLIGTNPDLTGPSEKGIVPATGALISPLELATNSKAYFIGKPNPLIMRNALKKLACSREETAIIGDRMDTDIIAGIESEIDTVLVLSGVTSIENLSCFAYQPRYILDGVGTLVS</sequence>
<accession>A0A563VQT3</accession>
<dbReference type="Pfam" id="PF13242">
    <property type="entry name" value="Hydrolase_like"/>
    <property type="match status" value="1"/>
</dbReference>
<dbReference type="Proteomes" id="UP000320055">
    <property type="component" value="Unassembled WGS sequence"/>
</dbReference>
<dbReference type="Pfam" id="PF13344">
    <property type="entry name" value="Hydrolase_6"/>
    <property type="match status" value="1"/>
</dbReference>
<dbReference type="PANTHER" id="PTHR19288:SF46">
    <property type="entry name" value="HALOACID DEHALOGENASE-LIKE HYDROLASE DOMAIN-CONTAINING PROTEIN 2"/>
    <property type="match status" value="1"/>
</dbReference>
<dbReference type="PIRSF" id="PIRSF000915">
    <property type="entry name" value="PGP-type_phosphatase"/>
    <property type="match status" value="1"/>
</dbReference>
<dbReference type="EC" id="3.1.3.-" evidence="5"/>
<reference evidence="5 6" key="1">
    <citation type="submission" date="2019-01" db="EMBL/GenBank/DDBJ databases">
        <authorList>
            <person name="Brito A."/>
        </authorList>
    </citation>
    <scope>NUCLEOTIDE SEQUENCE [LARGE SCALE GENOMIC DNA]</scope>
    <source>
        <strain evidence="5">1</strain>
    </source>
</reference>
<comment type="similarity">
    <text evidence="1">Belongs to the HAD-like hydrolase superfamily.</text>
</comment>
<dbReference type="OrthoDB" id="9810449at2"/>
<dbReference type="InterPro" id="IPR036412">
    <property type="entry name" value="HAD-like_sf"/>
</dbReference>
<feature type="binding site" evidence="4">
    <location>
        <position position="24"/>
    </location>
    <ligand>
        <name>Mg(2+)</name>
        <dbReference type="ChEBI" id="CHEBI:18420"/>
    </ligand>
</feature>
<evidence type="ECO:0000256" key="3">
    <source>
        <dbReference type="PIRSR" id="PIRSR000915-2"/>
    </source>
</evidence>
<feature type="active site" description="Nucleophile" evidence="2">
    <location>
        <position position="22"/>
    </location>
</feature>
<dbReference type="GO" id="GO:0016791">
    <property type="term" value="F:phosphatase activity"/>
    <property type="evidence" value="ECO:0007669"/>
    <property type="project" value="TreeGrafter"/>
</dbReference>
<evidence type="ECO:0000313" key="6">
    <source>
        <dbReference type="Proteomes" id="UP000320055"/>
    </source>
</evidence>
<protein>
    <submittedName>
        <fullName evidence="5">Dihydroxyacetone phosphatase</fullName>
        <ecNumber evidence="5">3.1.3.-</ecNumber>
    </submittedName>
</protein>